<feature type="chain" id="PRO_5035328227" description="DUF3611 family protein" evidence="2">
    <location>
        <begin position="22"/>
        <end position="243"/>
    </location>
</feature>
<feature type="transmembrane region" description="Helical" evidence="1">
    <location>
        <begin position="79"/>
        <end position="99"/>
    </location>
</feature>
<accession>A0A8J5XCA0</accession>
<keyword evidence="1" id="KW-0472">Membrane</keyword>
<comment type="caution">
    <text evidence="3">The sequence shown here is derived from an EMBL/GenBank/DDBJ whole genome shotgun (WGS) entry which is preliminary data.</text>
</comment>
<keyword evidence="1" id="KW-1133">Transmembrane helix</keyword>
<proteinExistence type="predicted"/>
<reference evidence="3" key="1">
    <citation type="submission" date="2021-05" db="EMBL/GenBank/DDBJ databases">
        <title>The genome of the haptophyte Pavlova lutheri (Diacronema luteri, Pavlovales) - a model for lipid biosynthesis in eukaryotic algae.</title>
        <authorList>
            <person name="Hulatt C.J."/>
            <person name="Posewitz M.C."/>
        </authorList>
    </citation>
    <scope>NUCLEOTIDE SEQUENCE</scope>
    <source>
        <strain evidence="3">NIVA-4/92</strain>
    </source>
</reference>
<protein>
    <recommendedName>
        <fullName evidence="5">DUF3611 family protein</fullName>
    </recommendedName>
</protein>
<evidence type="ECO:0000256" key="2">
    <source>
        <dbReference type="SAM" id="SignalP"/>
    </source>
</evidence>
<dbReference type="OMA" id="GIFWAVC"/>
<evidence type="ECO:0000256" key="1">
    <source>
        <dbReference type="SAM" id="Phobius"/>
    </source>
</evidence>
<dbReference type="Pfam" id="PF12263">
    <property type="entry name" value="DUF3611"/>
    <property type="match status" value="1"/>
</dbReference>
<dbReference type="InterPro" id="IPR022051">
    <property type="entry name" value="DUF3611"/>
</dbReference>
<evidence type="ECO:0000313" key="4">
    <source>
        <dbReference type="Proteomes" id="UP000751190"/>
    </source>
</evidence>
<dbReference type="PANTHER" id="PTHR34548:SF2">
    <property type="entry name" value="PROTEIN TIC 21, CHLOROPLASTIC"/>
    <property type="match status" value="1"/>
</dbReference>
<name>A0A8J5XCA0_DIALT</name>
<dbReference type="AlphaFoldDB" id="A0A8J5XCA0"/>
<keyword evidence="2" id="KW-0732">Signal</keyword>
<dbReference type="OrthoDB" id="5900at2759"/>
<feature type="transmembrane region" description="Helical" evidence="1">
    <location>
        <begin position="210"/>
        <end position="232"/>
    </location>
</feature>
<keyword evidence="4" id="KW-1185">Reference proteome</keyword>
<keyword evidence="1" id="KW-0812">Transmembrane</keyword>
<sequence length="243" mass="25602">MLVHVLLASAAFSGTPGAATGRAFVRAPCVRLGQPMHVAFTAAPRALTARRCCARLADAVDSGALRESRAFGAASWFSWWGQVILSVVSTVTLTFANAARGSTNPLLSGIVLSTAGVLCGFVSTFWMWGYQGFAKRLLRADVDLTQLATQARRSLRLGISINLVGMALTLISAEQTIGVLAGKALTQGLGPAGGQFGAGLANAIQPIDLLILQANTNTLLSLYIGLCTSLWLRQRRFVSRGPQ</sequence>
<dbReference type="EMBL" id="JAGTXO010000057">
    <property type="protein sequence ID" value="KAG8458065.1"/>
    <property type="molecule type" value="Genomic_DNA"/>
</dbReference>
<organism evidence="3 4">
    <name type="scientific">Diacronema lutheri</name>
    <name type="common">Unicellular marine alga</name>
    <name type="synonym">Monochrysis lutheri</name>
    <dbReference type="NCBI Taxonomy" id="2081491"/>
    <lineage>
        <taxon>Eukaryota</taxon>
        <taxon>Haptista</taxon>
        <taxon>Haptophyta</taxon>
        <taxon>Pavlovophyceae</taxon>
        <taxon>Pavlovales</taxon>
        <taxon>Pavlovaceae</taxon>
        <taxon>Diacronema</taxon>
    </lineage>
</organism>
<gene>
    <name evidence="3" type="ORF">KFE25_012725</name>
</gene>
<feature type="transmembrane region" description="Helical" evidence="1">
    <location>
        <begin position="106"/>
        <end position="128"/>
    </location>
</feature>
<dbReference type="PANTHER" id="PTHR34548">
    <property type="entry name" value="PROTEIN TIC 21, CHLOROPLASTIC"/>
    <property type="match status" value="1"/>
</dbReference>
<feature type="signal peptide" evidence="2">
    <location>
        <begin position="1"/>
        <end position="21"/>
    </location>
</feature>
<evidence type="ECO:0008006" key="5">
    <source>
        <dbReference type="Google" id="ProtNLM"/>
    </source>
</evidence>
<dbReference type="Proteomes" id="UP000751190">
    <property type="component" value="Unassembled WGS sequence"/>
</dbReference>
<evidence type="ECO:0000313" key="3">
    <source>
        <dbReference type="EMBL" id="KAG8458065.1"/>
    </source>
</evidence>